<accession>A0A016URW9</accession>
<evidence type="ECO:0000313" key="2">
    <source>
        <dbReference type="Proteomes" id="UP000024635"/>
    </source>
</evidence>
<organism evidence="1 2">
    <name type="scientific">Ancylostoma ceylanicum</name>
    <dbReference type="NCBI Taxonomy" id="53326"/>
    <lineage>
        <taxon>Eukaryota</taxon>
        <taxon>Metazoa</taxon>
        <taxon>Ecdysozoa</taxon>
        <taxon>Nematoda</taxon>
        <taxon>Chromadorea</taxon>
        <taxon>Rhabditida</taxon>
        <taxon>Rhabditina</taxon>
        <taxon>Rhabditomorpha</taxon>
        <taxon>Strongyloidea</taxon>
        <taxon>Ancylostomatidae</taxon>
        <taxon>Ancylostomatinae</taxon>
        <taxon>Ancylostoma</taxon>
    </lineage>
</organism>
<dbReference type="AlphaFoldDB" id="A0A016URW9"/>
<gene>
    <name evidence="1" type="primary">Acey_s0031.g2358</name>
    <name evidence="1" type="ORF">Y032_0031g2358</name>
</gene>
<evidence type="ECO:0000313" key="1">
    <source>
        <dbReference type="EMBL" id="EYC17258.1"/>
    </source>
</evidence>
<comment type="caution">
    <text evidence="1">The sequence shown here is derived from an EMBL/GenBank/DDBJ whole genome shotgun (WGS) entry which is preliminary data.</text>
</comment>
<sequence>MYSDVFLYDATPFEMNSPFETMARMRSQKEFMVNVSKTMKNIRVGLVIISGASHVEIEMDYYENNKAKIE</sequence>
<dbReference type="OrthoDB" id="5872865at2759"/>
<keyword evidence="2" id="KW-1185">Reference proteome</keyword>
<dbReference type="Proteomes" id="UP000024635">
    <property type="component" value="Unassembled WGS sequence"/>
</dbReference>
<reference evidence="2" key="1">
    <citation type="journal article" date="2015" name="Nat. Genet.">
        <title>The genome and transcriptome of the zoonotic hookworm Ancylostoma ceylanicum identify infection-specific gene families.</title>
        <authorList>
            <person name="Schwarz E.M."/>
            <person name="Hu Y."/>
            <person name="Antoshechkin I."/>
            <person name="Miller M.M."/>
            <person name="Sternberg P.W."/>
            <person name="Aroian R.V."/>
        </authorList>
    </citation>
    <scope>NUCLEOTIDE SEQUENCE</scope>
    <source>
        <strain evidence="2">HY135</strain>
    </source>
</reference>
<dbReference type="EMBL" id="JARK01001367">
    <property type="protein sequence ID" value="EYC17258.1"/>
    <property type="molecule type" value="Genomic_DNA"/>
</dbReference>
<protein>
    <submittedName>
        <fullName evidence="1">Uncharacterized protein</fullName>
    </submittedName>
</protein>
<name>A0A016URW9_9BILA</name>
<proteinExistence type="predicted"/>